<dbReference type="Proteomes" id="UP001314205">
    <property type="component" value="Unassembled WGS sequence"/>
</dbReference>
<proteinExistence type="predicted"/>
<evidence type="ECO:0000313" key="3">
    <source>
        <dbReference type="Proteomes" id="UP001314205"/>
    </source>
</evidence>
<keyword evidence="3" id="KW-1185">Reference proteome</keyword>
<keyword evidence="1" id="KW-0732">Signal</keyword>
<comment type="caution">
    <text evidence="2">The sequence shown here is derived from an EMBL/GenBank/DDBJ whole genome shotgun (WGS) entry which is preliminary data.</text>
</comment>
<evidence type="ECO:0000256" key="1">
    <source>
        <dbReference type="SAM" id="SignalP"/>
    </source>
</evidence>
<feature type="signal peptide" evidence="1">
    <location>
        <begin position="1"/>
        <end position="23"/>
    </location>
</feature>
<evidence type="ECO:0000313" key="2">
    <source>
        <dbReference type="EMBL" id="CAK1591200.1"/>
    </source>
</evidence>
<dbReference type="EMBL" id="CAVLGL010000086">
    <property type="protein sequence ID" value="CAK1591200.1"/>
    <property type="molecule type" value="Genomic_DNA"/>
</dbReference>
<accession>A0AAV1L6Z1</accession>
<name>A0AAV1L6Z1_9NEOP</name>
<organism evidence="2 3">
    <name type="scientific">Parnassius mnemosyne</name>
    <name type="common">clouded apollo</name>
    <dbReference type="NCBI Taxonomy" id="213953"/>
    <lineage>
        <taxon>Eukaryota</taxon>
        <taxon>Metazoa</taxon>
        <taxon>Ecdysozoa</taxon>
        <taxon>Arthropoda</taxon>
        <taxon>Hexapoda</taxon>
        <taxon>Insecta</taxon>
        <taxon>Pterygota</taxon>
        <taxon>Neoptera</taxon>
        <taxon>Endopterygota</taxon>
        <taxon>Lepidoptera</taxon>
        <taxon>Glossata</taxon>
        <taxon>Ditrysia</taxon>
        <taxon>Papilionoidea</taxon>
        <taxon>Papilionidae</taxon>
        <taxon>Parnassiinae</taxon>
        <taxon>Parnassini</taxon>
        <taxon>Parnassius</taxon>
        <taxon>Driopa</taxon>
    </lineage>
</organism>
<gene>
    <name evidence="2" type="ORF">PARMNEM_LOCUS11469</name>
</gene>
<protein>
    <submittedName>
        <fullName evidence="2">Uncharacterized protein</fullName>
    </submittedName>
</protein>
<feature type="chain" id="PRO_5043595109" evidence="1">
    <location>
        <begin position="24"/>
        <end position="127"/>
    </location>
</feature>
<dbReference type="AlphaFoldDB" id="A0AAV1L6Z1"/>
<sequence length="127" mass="12729">MSTFSYFGLLVCFYACVVQEVFGQCHQNGHAIAYGAGNIGCVCDGRNRLGIINNLGNGYGWSGTEVVGAYGGAGTGDLDIAGELPVAGVTTVAGRVPILGAVQFGGGVPAAGTVSICGKCSCDCNEL</sequence>
<reference evidence="2 3" key="1">
    <citation type="submission" date="2023-11" db="EMBL/GenBank/DDBJ databases">
        <authorList>
            <person name="Hedman E."/>
            <person name="Englund M."/>
            <person name="Stromberg M."/>
            <person name="Nyberg Akerstrom W."/>
            <person name="Nylinder S."/>
            <person name="Jareborg N."/>
            <person name="Kallberg Y."/>
            <person name="Kronander E."/>
        </authorList>
    </citation>
    <scope>NUCLEOTIDE SEQUENCE [LARGE SCALE GENOMIC DNA]</scope>
</reference>